<keyword evidence="2" id="KW-0540">Nuclease</keyword>
<keyword evidence="13" id="KW-1185">Reference proteome</keyword>
<sequence length="251" mass="28220">MIENETLHYLGDADENELKIKALVSQKEGISEAYRDDKEAGPLANLAKTKLDIALHGQRYSKGPFAVIVQVCRADGHTIVFDLLEMGLVPTSLINLLKNARGIVGFASNCDLAALTNVDIRFADIKIRADTSQIQRFLKSNRSIDYIRERSPDLYKRLIEGTADFYRAGNSLAAVAQHFFGVTLNKGFQGRELAWAKRPLPSDALEYAALDAIAHFDVYYSLNEFYPLFDEIRILTSKERIMSSKRASKRE</sequence>
<dbReference type="GO" id="GO:0005634">
    <property type="term" value="C:nucleus"/>
    <property type="evidence" value="ECO:0007669"/>
    <property type="project" value="UniProtKB-SubCell"/>
</dbReference>
<keyword evidence="6" id="KW-0460">Magnesium</keyword>
<dbReference type="InterPro" id="IPR002562">
    <property type="entry name" value="3'-5'_exonuclease_dom"/>
</dbReference>
<evidence type="ECO:0000313" key="13">
    <source>
        <dbReference type="Proteomes" id="UP000887565"/>
    </source>
</evidence>
<reference evidence="14" key="1">
    <citation type="submission" date="2022-11" db="UniProtKB">
        <authorList>
            <consortium name="WormBaseParasite"/>
        </authorList>
    </citation>
    <scope>IDENTIFICATION</scope>
</reference>
<dbReference type="GO" id="GO:0046872">
    <property type="term" value="F:metal ion binding"/>
    <property type="evidence" value="ECO:0007669"/>
    <property type="project" value="UniProtKB-KW"/>
</dbReference>
<dbReference type="Proteomes" id="UP000887565">
    <property type="component" value="Unplaced"/>
</dbReference>
<dbReference type="GO" id="GO:0003676">
    <property type="term" value="F:nucleic acid binding"/>
    <property type="evidence" value="ECO:0007669"/>
    <property type="project" value="InterPro"/>
</dbReference>
<protein>
    <recommendedName>
        <fullName evidence="9">3'-5' exonuclease</fullName>
    </recommendedName>
    <alternativeName>
        <fullName evidence="10">Werner Syndrome-like exonuclease</fullName>
    </alternativeName>
</protein>
<dbReference type="Gene3D" id="3.30.420.10">
    <property type="entry name" value="Ribonuclease H-like superfamily/Ribonuclease H"/>
    <property type="match status" value="1"/>
</dbReference>
<evidence type="ECO:0000256" key="9">
    <source>
        <dbReference type="ARBA" id="ARBA00040531"/>
    </source>
</evidence>
<dbReference type="InterPro" id="IPR051132">
    <property type="entry name" value="3-5_Exonuclease_domain"/>
</dbReference>
<keyword evidence="3" id="KW-0479">Metal-binding</keyword>
<dbReference type="AlphaFoldDB" id="A0A915JG34"/>
<evidence type="ECO:0000256" key="1">
    <source>
        <dbReference type="ARBA" id="ARBA00004123"/>
    </source>
</evidence>
<evidence type="ECO:0000256" key="4">
    <source>
        <dbReference type="ARBA" id="ARBA00022801"/>
    </source>
</evidence>
<feature type="domain" description="3'-5' exonuclease" evidence="12">
    <location>
        <begin position="59"/>
        <end position="223"/>
    </location>
</feature>
<dbReference type="PANTHER" id="PTHR13620:SF109">
    <property type="entry name" value="3'-5' EXONUCLEASE"/>
    <property type="match status" value="1"/>
</dbReference>
<evidence type="ECO:0000256" key="7">
    <source>
        <dbReference type="ARBA" id="ARBA00023242"/>
    </source>
</evidence>
<name>A0A915JG34_ROMCU</name>
<evidence type="ECO:0000256" key="6">
    <source>
        <dbReference type="ARBA" id="ARBA00022842"/>
    </source>
</evidence>
<dbReference type="GO" id="GO:0006139">
    <property type="term" value="P:nucleobase-containing compound metabolic process"/>
    <property type="evidence" value="ECO:0007669"/>
    <property type="project" value="InterPro"/>
</dbReference>
<accession>A0A915JG34</accession>
<comment type="similarity">
    <text evidence="8">Belongs to the WRNexo family.</text>
</comment>
<evidence type="ECO:0000256" key="2">
    <source>
        <dbReference type="ARBA" id="ARBA00022722"/>
    </source>
</evidence>
<dbReference type="Pfam" id="PF01612">
    <property type="entry name" value="DNA_pol_A_exo1"/>
    <property type="match status" value="1"/>
</dbReference>
<evidence type="ECO:0000256" key="10">
    <source>
        <dbReference type="ARBA" id="ARBA00042761"/>
    </source>
</evidence>
<evidence type="ECO:0000259" key="12">
    <source>
        <dbReference type="Pfam" id="PF01612"/>
    </source>
</evidence>
<keyword evidence="7" id="KW-0539">Nucleus</keyword>
<keyword evidence="5" id="KW-0269">Exonuclease</keyword>
<evidence type="ECO:0000313" key="14">
    <source>
        <dbReference type="WBParaSite" id="nRc.2.0.1.t24837-RA"/>
    </source>
</evidence>
<dbReference type="SUPFAM" id="SSF53098">
    <property type="entry name" value="Ribonuclease H-like"/>
    <property type="match status" value="1"/>
</dbReference>
<comment type="subcellular location">
    <subcellularLocation>
        <location evidence="1">Nucleus</location>
    </subcellularLocation>
</comment>
<dbReference type="WBParaSite" id="nRc.2.0.1.t24837-RA">
    <property type="protein sequence ID" value="nRc.2.0.1.t24837-RA"/>
    <property type="gene ID" value="nRc.2.0.1.g24837"/>
</dbReference>
<dbReference type="PANTHER" id="PTHR13620">
    <property type="entry name" value="3-5 EXONUCLEASE"/>
    <property type="match status" value="1"/>
</dbReference>
<proteinExistence type="inferred from homology"/>
<keyword evidence="4" id="KW-0378">Hydrolase</keyword>
<comment type="function">
    <text evidence="11">Has exonuclease activity on both single-stranded and duplex templates bearing overhangs, but not blunt ended duplex DNA, and cleaves in a 3'-5' direction. Essential for the formation of DNA replication focal centers. Has an important role in maintaining genome stability.</text>
</comment>
<dbReference type="InterPro" id="IPR012337">
    <property type="entry name" value="RNaseH-like_sf"/>
</dbReference>
<organism evidence="13 14">
    <name type="scientific">Romanomermis culicivorax</name>
    <name type="common">Nematode worm</name>
    <dbReference type="NCBI Taxonomy" id="13658"/>
    <lineage>
        <taxon>Eukaryota</taxon>
        <taxon>Metazoa</taxon>
        <taxon>Ecdysozoa</taxon>
        <taxon>Nematoda</taxon>
        <taxon>Enoplea</taxon>
        <taxon>Dorylaimia</taxon>
        <taxon>Mermithida</taxon>
        <taxon>Mermithoidea</taxon>
        <taxon>Mermithidae</taxon>
        <taxon>Romanomermis</taxon>
    </lineage>
</organism>
<dbReference type="InterPro" id="IPR036397">
    <property type="entry name" value="RNaseH_sf"/>
</dbReference>
<evidence type="ECO:0000256" key="5">
    <source>
        <dbReference type="ARBA" id="ARBA00022839"/>
    </source>
</evidence>
<evidence type="ECO:0000256" key="8">
    <source>
        <dbReference type="ARBA" id="ARBA00037949"/>
    </source>
</evidence>
<evidence type="ECO:0000256" key="11">
    <source>
        <dbReference type="ARBA" id="ARBA00045901"/>
    </source>
</evidence>
<dbReference type="GO" id="GO:0008408">
    <property type="term" value="F:3'-5' exonuclease activity"/>
    <property type="evidence" value="ECO:0007669"/>
    <property type="project" value="InterPro"/>
</dbReference>
<evidence type="ECO:0000256" key="3">
    <source>
        <dbReference type="ARBA" id="ARBA00022723"/>
    </source>
</evidence>